<evidence type="ECO:0000313" key="1">
    <source>
        <dbReference type="EMBL" id="CFR67365.1"/>
    </source>
</evidence>
<evidence type="ECO:0000313" key="2">
    <source>
        <dbReference type="Proteomes" id="UP000046680"/>
    </source>
</evidence>
<gene>
    <name evidence="1" type="ORF">ERS007657_00500</name>
</gene>
<sequence>MGVRYLGASATRAPARFTDWAVGAAPPDQQQLGVPGRIIDFQIGNMDTVDLGLAQPDHEVMISRLVGDVARAIGSFQPADAVFQTGGARNGELAGKGFPVTGIRLEGLAGFGEGVLNGR</sequence>
<dbReference type="EMBL" id="CGCX01000111">
    <property type="protein sequence ID" value="CFR67365.1"/>
    <property type="molecule type" value="Genomic_DNA"/>
</dbReference>
<protein>
    <submittedName>
        <fullName evidence="1">Uncharacterized protein</fullName>
    </submittedName>
</protein>
<dbReference type="AlphaFoldDB" id="A0A654TWU4"/>
<name>A0A654TWU4_MYCTX</name>
<dbReference type="Proteomes" id="UP000046680">
    <property type="component" value="Unassembled WGS sequence"/>
</dbReference>
<organism evidence="1 2">
    <name type="scientific">Mycobacterium tuberculosis</name>
    <dbReference type="NCBI Taxonomy" id="1773"/>
    <lineage>
        <taxon>Bacteria</taxon>
        <taxon>Bacillati</taxon>
        <taxon>Actinomycetota</taxon>
        <taxon>Actinomycetes</taxon>
        <taxon>Mycobacteriales</taxon>
        <taxon>Mycobacteriaceae</taxon>
        <taxon>Mycobacterium</taxon>
        <taxon>Mycobacterium tuberculosis complex</taxon>
    </lineage>
</organism>
<reference evidence="1 2" key="1">
    <citation type="submission" date="2015-03" db="EMBL/GenBank/DDBJ databases">
        <authorList>
            <consortium name="Pathogen Informatics"/>
        </authorList>
    </citation>
    <scope>NUCLEOTIDE SEQUENCE [LARGE SCALE GENOMIC DNA]</scope>
    <source>
        <strain evidence="1 2">C09601061</strain>
    </source>
</reference>
<accession>A0A654TWU4</accession>
<proteinExistence type="predicted"/>